<evidence type="ECO:0008006" key="4">
    <source>
        <dbReference type="Google" id="ProtNLM"/>
    </source>
</evidence>
<gene>
    <name evidence="2" type="ORF">AQS70_07720</name>
</gene>
<feature type="chain" id="PRO_5006183957" description="DUF2931 domain-containing protein" evidence="1">
    <location>
        <begin position="21"/>
        <end position="220"/>
    </location>
</feature>
<dbReference type="Proteomes" id="UP000050342">
    <property type="component" value="Unassembled WGS sequence"/>
</dbReference>
<organism evidence="2 3">
    <name type="scientific">Pseudomonas endophytica</name>
    <dbReference type="NCBI Taxonomy" id="1563157"/>
    <lineage>
        <taxon>Bacteria</taxon>
        <taxon>Pseudomonadati</taxon>
        <taxon>Pseudomonadota</taxon>
        <taxon>Gammaproteobacteria</taxon>
        <taxon>Pseudomonadales</taxon>
        <taxon>Pseudomonadaceae</taxon>
        <taxon>Pseudomonas</taxon>
    </lineage>
</organism>
<name>A0A0Q0SQQ3_9PSED</name>
<accession>A0A0Q0SQQ3</accession>
<evidence type="ECO:0000256" key="1">
    <source>
        <dbReference type="SAM" id="SignalP"/>
    </source>
</evidence>
<dbReference type="InterPro" id="IPR021326">
    <property type="entry name" value="DUF2931"/>
</dbReference>
<dbReference type="OrthoDB" id="6993804at2"/>
<sequence length="220" mass="24567">MKQLKTAFMLLSILMLSACKNDPLSGANDPKSDTWSIDFVSPSFMQGWIEQIVVKDIKGRLIGGPRGGGLGSKNLELDKEYARGWRPRIGSYYSMSGADLPNSIYVRWQSIIEQITYTGWVNISEDARSIMRGSTARRCPDWPEQQASFSQSLTLGLAPGGVIRVWVQDNCSNNVLVGHGQAQIEPLGPYQGSNQGRYAEKIDKNSKRYVERWGIPYGSW</sequence>
<evidence type="ECO:0000313" key="3">
    <source>
        <dbReference type="Proteomes" id="UP000050342"/>
    </source>
</evidence>
<dbReference type="RefSeq" id="WP_055102248.1">
    <property type="nucleotide sequence ID" value="NZ_LLWH01000090.1"/>
</dbReference>
<dbReference type="EMBL" id="LLWH01000090">
    <property type="protein sequence ID" value="KQB54336.1"/>
    <property type="molecule type" value="Genomic_DNA"/>
</dbReference>
<dbReference type="STRING" id="1563157.AQS70_07720"/>
<keyword evidence="3" id="KW-1185">Reference proteome</keyword>
<dbReference type="Pfam" id="PF11153">
    <property type="entry name" value="DUF2931"/>
    <property type="match status" value="1"/>
</dbReference>
<comment type="caution">
    <text evidence="2">The sequence shown here is derived from an EMBL/GenBank/DDBJ whole genome shotgun (WGS) entry which is preliminary data.</text>
</comment>
<dbReference type="AlphaFoldDB" id="A0A0Q0SQQ3"/>
<keyword evidence="1" id="KW-0732">Signal</keyword>
<proteinExistence type="predicted"/>
<feature type="signal peptide" evidence="1">
    <location>
        <begin position="1"/>
        <end position="20"/>
    </location>
</feature>
<evidence type="ECO:0000313" key="2">
    <source>
        <dbReference type="EMBL" id="KQB54336.1"/>
    </source>
</evidence>
<dbReference type="PROSITE" id="PS51257">
    <property type="entry name" value="PROKAR_LIPOPROTEIN"/>
    <property type="match status" value="1"/>
</dbReference>
<reference evidence="2 3" key="1">
    <citation type="submission" date="2015-10" db="EMBL/GenBank/DDBJ databases">
        <title>Pseudomonas helleri sp. nov. and Pseudomonas weihenstephanensis sp. nov., isolated from raw cows milk.</title>
        <authorList>
            <person name="Von Neubeck M."/>
            <person name="Huptas C."/>
            <person name="Wenning M."/>
            <person name="Scherer S."/>
        </authorList>
    </citation>
    <scope>NUCLEOTIDE SEQUENCE [LARGE SCALE GENOMIC DNA]</scope>
    <source>
        <strain evidence="2 3">BSTT44</strain>
    </source>
</reference>
<protein>
    <recommendedName>
        <fullName evidence="4">DUF2931 domain-containing protein</fullName>
    </recommendedName>
</protein>